<dbReference type="Proteomes" id="UP000444174">
    <property type="component" value="Unassembled WGS sequence"/>
</dbReference>
<accession>A0A843Y7S0</accession>
<dbReference type="EC" id="4.1.1.50" evidence="10"/>
<evidence type="ECO:0000313" key="10">
    <source>
        <dbReference type="EMBL" id="MQQ07230.1"/>
    </source>
</evidence>
<keyword evidence="5" id="KW-0620">Polyamine biosynthesis</keyword>
<evidence type="ECO:0000256" key="8">
    <source>
        <dbReference type="ARBA" id="ARBA00023270"/>
    </source>
</evidence>
<evidence type="ECO:0000256" key="1">
    <source>
        <dbReference type="ARBA" id="ARBA00001928"/>
    </source>
</evidence>
<dbReference type="GO" id="GO:0008295">
    <property type="term" value="P:spermidine biosynthetic process"/>
    <property type="evidence" value="ECO:0007669"/>
    <property type="project" value="UniProtKB-KW"/>
</dbReference>
<keyword evidence="4" id="KW-0745">Spermidine biosynthesis</keyword>
<dbReference type="RefSeq" id="WP_153214130.1">
    <property type="nucleotide sequence ID" value="NZ_WIBF01000001.1"/>
</dbReference>
<dbReference type="PANTHER" id="PTHR33866">
    <property type="entry name" value="S-ADENOSYLMETHIONINE DECARBOXYLASE PROENZYME"/>
    <property type="match status" value="1"/>
</dbReference>
<dbReference type="SUPFAM" id="SSF56276">
    <property type="entry name" value="S-adenosylmethionine decarboxylase"/>
    <property type="match status" value="1"/>
</dbReference>
<keyword evidence="9" id="KW-0670">Pyruvate</keyword>
<name>A0A843Y7S0_9RHOB</name>
<evidence type="ECO:0000256" key="4">
    <source>
        <dbReference type="ARBA" id="ARBA00023066"/>
    </source>
</evidence>
<reference evidence="10 11" key="1">
    <citation type="submission" date="2019-10" db="EMBL/GenBank/DDBJ databases">
        <title>Epibacterium sp. nov., isolated from seawater.</title>
        <authorList>
            <person name="Zhang X."/>
            <person name="Li N."/>
        </authorList>
    </citation>
    <scope>NUCLEOTIDE SEQUENCE [LARGE SCALE GENOMIC DNA]</scope>
    <source>
        <strain evidence="10 11">SM1979</strain>
    </source>
</reference>
<dbReference type="InterPro" id="IPR017716">
    <property type="entry name" value="S-AdoMet_deCOase_pro-enz"/>
</dbReference>
<dbReference type="InterPro" id="IPR016067">
    <property type="entry name" value="S-AdoMet_deCO2ase_core"/>
</dbReference>
<keyword evidence="2" id="KW-0210">Decarboxylase</keyword>
<gene>
    <name evidence="10" type="primary">speD</name>
    <name evidence="10" type="ORF">GFB49_02060</name>
</gene>
<dbReference type="PANTHER" id="PTHR33866:SF2">
    <property type="entry name" value="S-ADENOSYLMETHIONINE DECARBOXYLASE PROENZYME"/>
    <property type="match status" value="1"/>
</dbReference>
<dbReference type="EMBL" id="WIBF01000001">
    <property type="protein sequence ID" value="MQQ07230.1"/>
    <property type="molecule type" value="Genomic_DNA"/>
</dbReference>
<evidence type="ECO:0000256" key="2">
    <source>
        <dbReference type="ARBA" id="ARBA00022793"/>
    </source>
</evidence>
<comment type="caution">
    <text evidence="10">The sequence shown here is derived from an EMBL/GenBank/DDBJ whole genome shotgun (WGS) entry which is preliminary data.</text>
</comment>
<dbReference type="Gene3D" id="3.60.90.10">
    <property type="entry name" value="S-adenosylmethionine decarboxylase"/>
    <property type="match status" value="1"/>
</dbReference>
<organism evidence="10 11">
    <name type="scientific">Tritonibacter litoralis</name>
    <dbReference type="NCBI Taxonomy" id="2662264"/>
    <lineage>
        <taxon>Bacteria</taxon>
        <taxon>Pseudomonadati</taxon>
        <taxon>Pseudomonadota</taxon>
        <taxon>Alphaproteobacteria</taxon>
        <taxon>Rhodobacterales</taxon>
        <taxon>Paracoccaceae</taxon>
        <taxon>Tritonibacter</taxon>
    </lineage>
</organism>
<keyword evidence="6" id="KW-0865">Zymogen</keyword>
<dbReference type="Pfam" id="PF02675">
    <property type="entry name" value="AdoMet_dc"/>
    <property type="match status" value="1"/>
</dbReference>
<evidence type="ECO:0000256" key="3">
    <source>
        <dbReference type="ARBA" id="ARBA00022813"/>
    </source>
</evidence>
<dbReference type="GO" id="GO:0004014">
    <property type="term" value="F:adenosylmethionine decarboxylase activity"/>
    <property type="evidence" value="ECO:0007669"/>
    <property type="project" value="UniProtKB-EC"/>
</dbReference>
<dbReference type="NCBIfam" id="TIGR03330">
    <property type="entry name" value="SAM_DCase_Bsu"/>
    <property type="match status" value="1"/>
</dbReference>
<comment type="cofactor">
    <cofactor evidence="1">
        <name>pyruvate</name>
        <dbReference type="ChEBI" id="CHEBI:15361"/>
    </cofactor>
</comment>
<keyword evidence="11" id="KW-1185">Reference proteome</keyword>
<dbReference type="InterPro" id="IPR003826">
    <property type="entry name" value="AdoMetDC_fam_prok"/>
</dbReference>
<keyword evidence="7 10" id="KW-0456">Lyase</keyword>
<protein>
    <submittedName>
        <fullName evidence="10">Adenosylmethionine decarboxylase</fullName>
        <ecNumber evidence="10">4.1.1.50</ecNumber>
    </submittedName>
</protein>
<keyword evidence="8" id="KW-0704">Schiff base</keyword>
<dbReference type="GO" id="GO:0005829">
    <property type="term" value="C:cytosol"/>
    <property type="evidence" value="ECO:0007669"/>
    <property type="project" value="TreeGrafter"/>
</dbReference>
<sequence>MSCQTPTSKCYAQDGHHLIVDLRNGHGLNDPELLVQAFHAIIEACGATLLHHHIHPFSPNGLTGVALLAESHISAHTWPDQGYGAFDVFMCGKSDPWAAIPILKSLYKTDDVTVRALRRSAF</sequence>
<proteinExistence type="predicted"/>
<evidence type="ECO:0000256" key="9">
    <source>
        <dbReference type="ARBA" id="ARBA00023317"/>
    </source>
</evidence>
<evidence type="ECO:0000256" key="6">
    <source>
        <dbReference type="ARBA" id="ARBA00023145"/>
    </source>
</evidence>
<evidence type="ECO:0000313" key="11">
    <source>
        <dbReference type="Proteomes" id="UP000444174"/>
    </source>
</evidence>
<evidence type="ECO:0000256" key="5">
    <source>
        <dbReference type="ARBA" id="ARBA00023115"/>
    </source>
</evidence>
<evidence type="ECO:0000256" key="7">
    <source>
        <dbReference type="ARBA" id="ARBA00023239"/>
    </source>
</evidence>
<keyword evidence="3" id="KW-0068">Autocatalytic cleavage</keyword>
<dbReference type="AlphaFoldDB" id="A0A843Y7S0"/>